<evidence type="ECO:0000313" key="2">
    <source>
        <dbReference type="EMBL" id="GLQ24460.1"/>
    </source>
</evidence>
<organism evidence="2 3">
    <name type="scientific">Algimonas ampicilliniresistens</name>
    <dbReference type="NCBI Taxonomy" id="1298735"/>
    <lineage>
        <taxon>Bacteria</taxon>
        <taxon>Pseudomonadati</taxon>
        <taxon>Pseudomonadota</taxon>
        <taxon>Alphaproteobacteria</taxon>
        <taxon>Maricaulales</taxon>
        <taxon>Robiginitomaculaceae</taxon>
        <taxon>Algimonas</taxon>
    </lineage>
</organism>
<feature type="transmembrane region" description="Helical" evidence="1">
    <location>
        <begin position="21"/>
        <end position="42"/>
    </location>
</feature>
<feature type="transmembrane region" description="Helical" evidence="1">
    <location>
        <begin position="148"/>
        <end position="167"/>
    </location>
</feature>
<evidence type="ECO:0000313" key="3">
    <source>
        <dbReference type="Proteomes" id="UP001161391"/>
    </source>
</evidence>
<proteinExistence type="predicted"/>
<feature type="transmembrane region" description="Helical" evidence="1">
    <location>
        <begin position="179"/>
        <end position="196"/>
    </location>
</feature>
<dbReference type="Proteomes" id="UP001161391">
    <property type="component" value="Unassembled WGS sequence"/>
</dbReference>
<keyword evidence="1" id="KW-0812">Transmembrane</keyword>
<dbReference type="InterPro" id="IPR009339">
    <property type="entry name" value="DUF998"/>
</dbReference>
<protein>
    <recommendedName>
        <fullName evidence="4">DUF998 domain-containing protein</fullName>
    </recommendedName>
</protein>
<reference evidence="2" key="2">
    <citation type="submission" date="2023-01" db="EMBL/GenBank/DDBJ databases">
        <title>Draft genome sequence of Algimonas ampicilliniresistens strain NBRC 108219.</title>
        <authorList>
            <person name="Sun Q."/>
            <person name="Mori K."/>
        </authorList>
    </citation>
    <scope>NUCLEOTIDE SEQUENCE</scope>
    <source>
        <strain evidence="2">NBRC 108219</strain>
    </source>
</reference>
<comment type="caution">
    <text evidence="2">The sequence shown here is derived from an EMBL/GenBank/DDBJ whole genome shotgun (WGS) entry which is preliminary data.</text>
</comment>
<dbReference type="EMBL" id="BSNK01000002">
    <property type="protein sequence ID" value="GLQ24460.1"/>
    <property type="molecule type" value="Genomic_DNA"/>
</dbReference>
<accession>A0ABQ5VBP1</accession>
<evidence type="ECO:0008006" key="4">
    <source>
        <dbReference type="Google" id="ProtNLM"/>
    </source>
</evidence>
<dbReference type="Pfam" id="PF06197">
    <property type="entry name" value="DUF998"/>
    <property type="match status" value="1"/>
</dbReference>
<feature type="transmembrane region" description="Helical" evidence="1">
    <location>
        <begin position="89"/>
        <end position="109"/>
    </location>
</feature>
<reference evidence="2" key="1">
    <citation type="journal article" date="2014" name="Int. J. Syst. Evol. Microbiol.">
        <title>Complete genome of a new Firmicutes species belonging to the dominant human colonic microbiota ('Ruminococcus bicirculans') reveals two chromosomes and a selective capacity to utilize plant glucans.</title>
        <authorList>
            <consortium name="NISC Comparative Sequencing Program"/>
            <person name="Wegmann U."/>
            <person name="Louis P."/>
            <person name="Goesmann A."/>
            <person name="Henrissat B."/>
            <person name="Duncan S.H."/>
            <person name="Flint H.J."/>
        </authorList>
    </citation>
    <scope>NUCLEOTIDE SEQUENCE</scope>
    <source>
        <strain evidence="2">NBRC 108219</strain>
    </source>
</reference>
<keyword evidence="3" id="KW-1185">Reference proteome</keyword>
<name>A0ABQ5VBP1_9PROT</name>
<keyword evidence="1" id="KW-1133">Transmembrane helix</keyword>
<evidence type="ECO:0000256" key="1">
    <source>
        <dbReference type="SAM" id="Phobius"/>
    </source>
</evidence>
<keyword evidence="1" id="KW-0472">Membrane</keyword>
<sequence>MISFPLRGHVTNTTNNLLKAGFVALPAWLGITTVAGFLAAGYNPIESHVSVMTLTEGLSHSLVNIAAWLAGVTLILFSIGVWRLSERRISVGAICMILFGIAMITNGTWPMGSRLHGFYIIGIFNIIAPALCLLDIRDNDLRRKLHAFTAFVSVSAVFYLWLILTGFEPEGYSGLTQRIFGSINYAWPFMFALMALKKQPAT</sequence>
<gene>
    <name evidence="2" type="ORF">GCM10007853_23340</name>
</gene>
<feature type="transmembrane region" description="Helical" evidence="1">
    <location>
        <begin position="62"/>
        <end position="82"/>
    </location>
</feature>
<feature type="transmembrane region" description="Helical" evidence="1">
    <location>
        <begin position="115"/>
        <end position="136"/>
    </location>
</feature>